<protein>
    <submittedName>
        <fullName evidence="2">Uncharacterized protein</fullName>
    </submittedName>
</protein>
<dbReference type="AlphaFoldDB" id="A0A5J4U1Y3"/>
<organism evidence="2 3">
    <name type="scientific">Streblomastix strix</name>
    <dbReference type="NCBI Taxonomy" id="222440"/>
    <lineage>
        <taxon>Eukaryota</taxon>
        <taxon>Metamonada</taxon>
        <taxon>Preaxostyla</taxon>
        <taxon>Oxymonadida</taxon>
        <taxon>Streblomastigidae</taxon>
        <taxon>Streblomastix</taxon>
    </lineage>
</organism>
<reference evidence="2 3" key="1">
    <citation type="submission" date="2019-03" db="EMBL/GenBank/DDBJ databases">
        <title>Single cell metagenomics reveals metabolic interactions within the superorganism composed of flagellate Streblomastix strix and complex community of Bacteroidetes bacteria on its surface.</title>
        <authorList>
            <person name="Treitli S.C."/>
            <person name="Kolisko M."/>
            <person name="Husnik F."/>
            <person name="Keeling P."/>
            <person name="Hampl V."/>
        </authorList>
    </citation>
    <scope>NUCLEOTIDE SEQUENCE [LARGE SCALE GENOMIC DNA]</scope>
    <source>
        <strain evidence="2">ST1C</strain>
    </source>
</reference>
<feature type="transmembrane region" description="Helical" evidence="1">
    <location>
        <begin position="31"/>
        <end position="51"/>
    </location>
</feature>
<sequence>MINRHQHQEVALENVLVIFKNMVMHLLNLNLLMLIIVECQLLLLVLLVVLVKNMIGRSLIDQIASSNFLKYLIQGRNSFPPQPLLARRSDEQLEEEGGNEEIDSQLINKSFRGIIKNSTNLAKIAILNYFIEYSNQRPICYNW</sequence>
<proteinExistence type="predicted"/>
<keyword evidence="1" id="KW-1133">Transmembrane helix</keyword>
<name>A0A5J4U1Y3_9EUKA</name>
<keyword evidence="1" id="KW-0472">Membrane</keyword>
<evidence type="ECO:0000313" key="3">
    <source>
        <dbReference type="Proteomes" id="UP000324800"/>
    </source>
</evidence>
<accession>A0A5J4U1Y3</accession>
<dbReference type="Proteomes" id="UP000324800">
    <property type="component" value="Unassembled WGS sequence"/>
</dbReference>
<evidence type="ECO:0000256" key="1">
    <source>
        <dbReference type="SAM" id="Phobius"/>
    </source>
</evidence>
<keyword evidence="1" id="KW-0812">Transmembrane</keyword>
<gene>
    <name evidence="2" type="ORF">EZS28_040164</name>
</gene>
<dbReference type="EMBL" id="SNRW01021827">
    <property type="protein sequence ID" value="KAA6364309.1"/>
    <property type="molecule type" value="Genomic_DNA"/>
</dbReference>
<evidence type="ECO:0000313" key="2">
    <source>
        <dbReference type="EMBL" id="KAA6364309.1"/>
    </source>
</evidence>
<comment type="caution">
    <text evidence="2">The sequence shown here is derived from an EMBL/GenBank/DDBJ whole genome shotgun (WGS) entry which is preliminary data.</text>
</comment>